<dbReference type="NCBIfam" id="TIGR00447">
    <property type="entry name" value="pth"/>
    <property type="match status" value="1"/>
</dbReference>
<dbReference type="GO" id="GO:0004045">
    <property type="term" value="F:peptidyl-tRNA hydrolase activity"/>
    <property type="evidence" value="ECO:0007669"/>
    <property type="project" value="UniProtKB-EC"/>
</dbReference>
<name>A0A6A6HLK5_VIRVR</name>
<sequence>MPPLPRPLLIASLGNPGSTYANTLHSAGHTLLAAIAQYLNYLPFKRERVLADAPTSRRWPSAADNLNDVVDWTLWQSPSLMNVSGRPVSTAWKAWQRGAVTTTSQLDGNESVRKDRGLLVLLHDELDMPLGQLKQKKAGVSARGHNGVRSVQAALPKTPFVRIAVGIGRPDGRSAKESGVIAKWVLKKMTREERERIEGSAGECVEILKQLGRG</sequence>
<evidence type="ECO:0000256" key="2">
    <source>
        <dbReference type="ARBA" id="ARBA00022555"/>
    </source>
</evidence>
<dbReference type="PANTHER" id="PTHR17224">
    <property type="entry name" value="PEPTIDYL-TRNA HYDROLASE"/>
    <property type="match status" value="1"/>
</dbReference>
<keyword evidence="7" id="KW-1185">Reference proteome</keyword>
<dbReference type="PROSITE" id="PS01196">
    <property type="entry name" value="PEPT_TRNA_HYDROL_2"/>
    <property type="match status" value="1"/>
</dbReference>
<dbReference type="OrthoDB" id="1711136at2759"/>
<accession>A0A6A6HLK5</accession>
<organism evidence="6 7">
    <name type="scientific">Viridothelium virens</name>
    <name type="common">Speckled blister lichen</name>
    <name type="synonym">Trypethelium virens</name>
    <dbReference type="NCBI Taxonomy" id="1048519"/>
    <lineage>
        <taxon>Eukaryota</taxon>
        <taxon>Fungi</taxon>
        <taxon>Dikarya</taxon>
        <taxon>Ascomycota</taxon>
        <taxon>Pezizomycotina</taxon>
        <taxon>Dothideomycetes</taxon>
        <taxon>Dothideomycetes incertae sedis</taxon>
        <taxon>Trypetheliales</taxon>
        <taxon>Trypetheliaceae</taxon>
        <taxon>Viridothelium</taxon>
    </lineage>
</organism>
<proteinExistence type="inferred from homology"/>
<reference evidence="6" key="1">
    <citation type="journal article" date="2020" name="Stud. Mycol.">
        <title>101 Dothideomycetes genomes: a test case for predicting lifestyles and emergence of pathogens.</title>
        <authorList>
            <person name="Haridas S."/>
            <person name="Albert R."/>
            <person name="Binder M."/>
            <person name="Bloem J."/>
            <person name="Labutti K."/>
            <person name="Salamov A."/>
            <person name="Andreopoulos B."/>
            <person name="Baker S."/>
            <person name="Barry K."/>
            <person name="Bills G."/>
            <person name="Bluhm B."/>
            <person name="Cannon C."/>
            <person name="Castanera R."/>
            <person name="Culley D."/>
            <person name="Daum C."/>
            <person name="Ezra D."/>
            <person name="Gonzalez J."/>
            <person name="Henrissat B."/>
            <person name="Kuo A."/>
            <person name="Liang C."/>
            <person name="Lipzen A."/>
            <person name="Lutzoni F."/>
            <person name="Magnuson J."/>
            <person name="Mondo S."/>
            <person name="Nolan M."/>
            <person name="Ohm R."/>
            <person name="Pangilinan J."/>
            <person name="Park H.-J."/>
            <person name="Ramirez L."/>
            <person name="Alfaro M."/>
            <person name="Sun H."/>
            <person name="Tritt A."/>
            <person name="Yoshinaga Y."/>
            <person name="Zwiers L.-H."/>
            <person name="Turgeon B."/>
            <person name="Goodwin S."/>
            <person name="Spatafora J."/>
            <person name="Crous P."/>
            <person name="Grigoriev I."/>
        </authorList>
    </citation>
    <scope>NUCLEOTIDE SEQUENCE</scope>
    <source>
        <strain evidence="6">Tuck. ex Michener</strain>
    </source>
</reference>
<evidence type="ECO:0000256" key="5">
    <source>
        <dbReference type="ARBA" id="ARBA00038063"/>
    </source>
</evidence>
<dbReference type="PANTHER" id="PTHR17224:SF1">
    <property type="entry name" value="PEPTIDYL-TRNA HYDROLASE"/>
    <property type="match status" value="1"/>
</dbReference>
<evidence type="ECO:0000256" key="1">
    <source>
        <dbReference type="ARBA" id="ARBA00013260"/>
    </source>
</evidence>
<dbReference type="InterPro" id="IPR001328">
    <property type="entry name" value="Pept_tRNA_hydro"/>
</dbReference>
<dbReference type="Proteomes" id="UP000800092">
    <property type="component" value="Unassembled WGS sequence"/>
</dbReference>
<comment type="similarity">
    <text evidence="5">Belongs to the PTH family.</text>
</comment>
<dbReference type="GO" id="GO:0000049">
    <property type="term" value="F:tRNA binding"/>
    <property type="evidence" value="ECO:0007669"/>
    <property type="project" value="UniProtKB-KW"/>
</dbReference>
<dbReference type="EC" id="3.1.1.29" evidence="1"/>
<evidence type="ECO:0000256" key="4">
    <source>
        <dbReference type="ARBA" id="ARBA00022884"/>
    </source>
</evidence>
<dbReference type="InterPro" id="IPR036416">
    <property type="entry name" value="Pept_tRNA_hydro_sf"/>
</dbReference>
<protein>
    <recommendedName>
        <fullName evidence="1">peptidyl-tRNA hydrolase</fullName>
        <ecNumber evidence="1">3.1.1.29</ecNumber>
    </recommendedName>
</protein>
<evidence type="ECO:0000313" key="6">
    <source>
        <dbReference type="EMBL" id="KAF2238709.1"/>
    </source>
</evidence>
<keyword evidence="4" id="KW-0694">RNA-binding</keyword>
<evidence type="ECO:0000256" key="3">
    <source>
        <dbReference type="ARBA" id="ARBA00022801"/>
    </source>
</evidence>
<keyword evidence="2" id="KW-0820">tRNA-binding</keyword>
<evidence type="ECO:0000313" key="7">
    <source>
        <dbReference type="Proteomes" id="UP000800092"/>
    </source>
</evidence>
<dbReference type="Pfam" id="PF01195">
    <property type="entry name" value="Pept_tRNA_hydro"/>
    <property type="match status" value="1"/>
</dbReference>
<dbReference type="InterPro" id="IPR018171">
    <property type="entry name" value="Pept_tRNA_hydro_CS"/>
</dbReference>
<keyword evidence="3 6" id="KW-0378">Hydrolase</keyword>
<dbReference type="AlphaFoldDB" id="A0A6A6HLK5"/>
<gene>
    <name evidence="6" type="ORF">EV356DRAFT_269212</name>
</gene>
<dbReference type="Gene3D" id="3.40.50.1470">
    <property type="entry name" value="Peptidyl-tRNA hydrolase"/>
    <property type="match status" value="1"/>
</dbReference>
<dbReference type="EMBL" id="ML991775">
    <property type="protein sequence ID" value="KAF2238709.1"/>
    <property type="molecule type" value="Genomic_DNA"/>
</dbReference>
<dbReference type="SUPFAM" id="SSF53178">
    <property type="entry name" value="Peptidyl-tRNA hydrolase-like"/>
    <property type="match status" value="1"/>
</dbReference>